<dbReference type="OrthoDB" id="19679at2759"/>
<proteinExistence type="inferred from homology"/>
<evidence type="ECO:0000256" key="1">
    <source>
        <dbReference type="ARBA" id="ARBA00004123"/>
    </source>
</evidence>
<feature type="compositionally biased region" description="Basic and acidic residues" evidence="4">
    <location>
        <begin position="300"/>
        <end position="314"/>
    </location>
</feature>
<name>A0A9P5PRJ7_9AGAR</name>
<dbReference type="PANTHER" id="PTHR12940">
    <property type="entry name" value="ES-2 PROTEIN - RELATED"/>
    <property type="match status" value="1"/>
</dbReference>
<organism evidence="5 6">
    <name type="scientific">Rhodocollybia butyracea</name>
    <dbReference type="NCBI Taxonomy" id="206335"/>
    <lineage>
        <taxon>Eukaryota</taxon>
        <taxon>Fungi</taxon>
        <taxon>Dikarya</taxon>
        <taxon>Basidiomycota</taxon>
        <taxon>Agaricomycotina</taxon>
        <taxon>Agaricomycetes</taxon>
        <taxon>Agaricomycetidae</taxon>
        <taxon>Agaricales</taxon>
        <taxon>Marasmiineae</taxon>
        <taxon>Omphalotaceae</taxon>
        <taxon>Rhodocollybia</taxon>
    </lineage>
</organism>
<dbReference type="AlphaFoldDB" id="A0A9P5PRJ7"/>
<keyword evidence="6" id="KW-1185">Reference proteome</keyword>
<dbReference type="PANTHER" id="PTHR12940:SF0">
    <property type="entry name" value="SPLICING FACTOR ESS-2 HOMOLOG"/>
    <property type="match status" value="1"/>
</dbReference>
<dbReference type="Pfam" id="PF09751">
    <property type="entry name" value="Es2"/>
    <property type="match status" value="1"/>
</dbReference>
<evidence type="ECO:0000256" key="3">
    <source>
        <dbReference type="ARBA" id="ARBA00023242"/>
    </source>
</evidence>
<feature type="compositionally biased region" description="Polar residues" evidence="4">
    <location>
        <begin position="75"/>
        <end position="90"/>
    </location>
</feature>
<protein>
    <submittedName>
        <fullName evidence="5">Nuclear protein DGCR14</fullName>
    </submittedName>
</protein>
<accession>A0A9P5PRJ7</accession>
<feature type="compositionally biased region" description="Low complexity" evidence="4">
    <location>
        <begin position="340"/>
        <end position="352"/>
    </location>
</feature>
<evidence type="ECO:0000256" key="2">
    <source>
        <dbReference type="ARBA" id="ARBA00009072"/>
    </source>
</evidence>
<feature type="region of interest" description="Disordered" evidence="4">
    <location>
        <begin position="378"/>
        <end position="514"/>
    </location>
</feature>
<feature type="compositionally biased region" description="Basic and acidic residues" evidence="4">
    <location>
        <begin position="214"/>
        <end position="223"/>
    </location>
</feature>
<dbReference type="InterPro" id="IPR019148">
    <property type="entry name" value="Nuclear_protein_DGCR14_ESS-2"/>
</dbReference>
<comment type="caution">
    <text evidence="5">The sequence shown here is derived from an EMBL/GenBank/DDBJ whole genome shotgun (WGS) entry which is preliminary data.</text>
</comment>
<dbReference type="Proteomes" id="UP000772434">
    <property type="component" value="Unassembled WGS sequence"/>
</dbReference>
<evidence type="ECO:0000313" key="6">
    <source>
        <dbReference type="Proteomes" id="UP000772434"/>
    </source>
</evidence>
<keyword evidence="3" id="KW-0539">Nucleus</keyword>
<feature type="compositionally biased region" description="Basic and acidic residues" evidence="4">
    <location>
        <begin position="103"/>
        <end position="116"/>
    </location>
</feature>
<evidence type="ECO:0000313" key="5">
    <source>
        <dbReference type="EMBL" id="KAF9068111.1"/>
    </source>
</evidence>
<comment type="similarity">
    <text evidence="2">Belongs to the ESS2 family.</text>
</comment>
<dbReference type="EMBL" id="JADNRY010000065">
    <property type="protein sequence ID" value="KAF9068111.1"/>
    <property type="molecule type" value="Genomic_DNA"/>
</dbReference>
<comment type="subcellular location">
    <subcellularLocation>
        <location evidence="1">Nucleus</location>
    </subcellularLocation>
</comment>
<feature type="region of interest" description="Disordered" evidence="4">
    <location>
        <begin position="75"/>
        <end position="116"/>
    </location>
</feature>
<reference evidence="5" key="1">
    <citation type="submission" date="2020-11" db="EMBL/GenBank/DDBJ databases">
        <authorList>
            <consortium name="DOE Joint Genome Institute"/>
            <person name="Ahrendt S."/>
            <person name="Riley R."/>
            <person name="Andreopoulos W."/>
            <person name="Labutti K."/>
            <person name="Pangilinan J."/>
            <person name="Ruiz-Duenas F.J."/>
            <person name="Barrasa J.M."/>
            <person name="Sanchez-Garcia M."/>
            <person name="Camarero S."/>
            <person name="Miyauchi S."/>
            <person name="Serrano A."/>
            <person name="Linde D."/>
            <person name="Babiker R."/>
            <person name="Drula E."/>
            <person name="Ayuso-Fernandez I."/>
            <person name="Pacheco R."/>
            <person name="Padilla G."/>
            <person name="Ferreira P."/>
            <person name="Barriuso J."/>
            <person name="Kellner H."/>
            <person name="Castanera R."/>
            <person name="Alfaro M."/>
            <person name="Ramirez L."/>
            <person name="Pisabarro A.G."/>
            <person name="Kuo A."/>
            <person name="Tritt A."/>
            <person name="Lipzen A."/>
            <person name="He G."/>
            <person name="Yan M."/>
            <person name="Ng V."/>
            <person name="Cullen D."/>
            <person name="Martin F."/>
            <person name="Rosso M.-N."/>
            <person name="Henrissat B."/>
            <person name="Hibbett D."/>
            <person name="Martinez A.T."/>
            <person name="Grigoriev I.V."/>
        </authorList>
    </citation>
    <scope>NUCLEOTIDE SEQUENCE</scope>
    <source>
        <strain evidence="5">AH 40177</strain>
    </source>
</reference>
<feature type="region of interest" description="Disordered" evidence="4">
    <location>
        <begin position="203"/>
        <end position="364"/>
    </location>
</feature>
<dbReference type="GO" id="GO:0071013">
    <property type="term" value="C:catalytic step 2 spliceosome"/>
    <property type="evidence" value="ECO:0007669"/>
    <property type="project" value="TreeGrafter"/>
</dbReference>
<gene>
    <name evidence="5" type="ORF">BDP27DRAFT_1327954</name>
</gene>
<evidence type="ECO:0000256" key="4">
    <source>
        <dbReference type="SAM" id="MobiDB-lite"/>
    </source>
</evidence>
<sequence>MSESDKPTPERSLNRQLVLDEDEYTAAISQIIARDFFPNLVHLDATNEYLDALNSRDPHLIGASVRKLEQVNNTPLVGSSRRYQTPSQTPYGFGPSDTPLAPSRREGEPAAKKPKYDTSLSLDTFQARYTSEDNSSFTEILDEENRQRKEKWAWAWDAQRRVDEKKLIAGVERERMMIEPPPGSTPGVRERFVIAAPTPKGLITASEEGNQQEQEQKEQEKTEQALALIKGKEKEKEEEQDVMAPKKDKRTAGVDGWHFKARNSLMFPPDADSSPYHQKPKKSPPIPSNEARTIAYDSTRLAEQDYSSDVKRPLSEPPSPTRSRINAAIAGTPYHPREGSVSSPSSFSLVPSVPSPTPEQLGPAAVKQLMTWGTLNATPRVISSDDPDAPSPGTPFHIPAPSSREALSHRLSNKASKSLRAKAEMFGLGGTTPGIKSSSRTKGSMAPPSWTPASRRSSHAAGNLTPAARRLLDRTVGTGAQRRAEAMEKTAAWSASKERDINKVRWTPTPGRNR</sequence>